<dbReference type="EMBL" id="CP147920">
    <property type="protein sequence ID" value="XAU14580.1"/>
    <property type="molecule type" value="Genomic_DNA"/>
</dbReference>
<dbReference type="InterPro" id="IPR036188">
    <property type="entry name" value="FAD/NAD-bd_sf"/>
</dbReference>
<name>A0ABZ3H7R1_9BACT</name>
<evidence type="ECO:0000259" key="1">
    <source>
        <dbReference type="Pfam" id="PF07992"/>
    </source>
</evidence>
<dbReference type="InterPro" id="IPR006311">
    <property type="entry name" value="TAT_signal"/>
</dbReference>
<dbReference type="SUPFAM" id="SSF51905">
    <property type="entry name" value="FAD/NAD(P)-binding domain"/>
    <property type="match status" value="2"/>
</dbReference>
<reference evidence="2 3" key="1">
    <citation type="submission" date="2024-03" db="EMBL/GenBank/DDBJ databases">
        <title>Sulfurimonas sp. HSL3-1.</title>
        <authorList>
            <person name="Wang S."/>
        </authorList>
    </citation>
    <scope>NUCLEOTIDE SEQUENCE [LARGE SCALE GENOMIC DNA]</scope>
    <source>
        <strain evidence="2 3">HSL3-1</strain>
    </source>
</reference>
<sequence length="478" mass="52706">MKKRFNNPELKTPSVNLSRREALKLMGISPIAAGVLASAGSSSVTEARASGAKGKIVIVGGGAGGIMAMARLHRALSDPDITLIAPNEKHLYQPGQVFMAAGEYTYDDIVKENREFIPDDVNWIKDEVKTFDPDNNRVITRAGEEVFYDYLVVATGLQYHYEWIEGLGADMIGQNGISSVYLNDPEKGTADGGSLTWEWFNALKAAAKTGNPKVICTQPGTPIKCGGAPQKILYLSDDFLKRDGLSAEFTFATNGGSLFGVPEVNKTLVEEVQPRYGNITNKFGHNLVAIDAAGKVATFEHKYEVQGEYDEDLEEYDMITKVDRVEMPYDFIHIVPPMSAPDAVASSPLGWQKGSAKGWLEVDRYTLQHLRYPNVFGIGDVCGIPLGKTGGSARHHGPIMVANLLAQMEGKEPKEKFDGYTVCPLKTQYGKIILAEFDYDGAAPSFPLAVGEQRWAWWAFDLYMLKPMYWYLMMRGLM</sequence>
<dbReference type="PANTHER" id="PTHR10632">
    <property type="entry name" value="SULFIDE:QUINONE OXIDOREDUCTASE"/>
    <property type="match status" value="1"/>
</dbReference>
<dbReference type="GO" id="GO:0016491">
    <property type="term" value="F:oxidoreductase activity"/>
    <property type="evidence" value="ECO:0007669"/>
    <property type="project" value="UniProtKB-KW"/>
</dbReference>
<dbReference type="EC" id="1.-.-.-" evidence="2"/>
<evidence type="ECO:0000313" key="3">
    <source>
        <dbReference type="Proteomes" id="UP001447842"/>
    </source>
</evidence>
<dbReference type="InterPro" id="IPR023753">
    <property type="entry name" value="FAD/NAD-binding_dom"/>
</dbReference>
<dbReference type="InterPro" id="IPR015904">
    <property type="entry name" value="Sulphide_quinone_reductase"/>
</dbReference>
<gene>
    <name evidence="2" type="ORF">WCY31_10035</name>
</gene>
<dbReference type="PROSITE" id="PS51318">
    <property type="entry name" value="TAT"/>
    <property type="match status" value="1"/>
</dbReference>
<evidence type="ECO:0000313" key="2">
    <source>
        <dbReference type="EMBL" id="XAU14580.1"/>
    </source>
</evidence>
<dbReference type="PANTHER" id="PTHR10632:SF2">
    <property type="entry name" value="SULFIDE:QUINONE OXIDOREDUCTASE, MITOCHONDRIAL"/>
    <property type="match status" value="1"/>
</dbReference>
<protein>
    <submittedName>
        <fullName evidence="2">FAD/NAD(P)-binding oxidoreductase</fullName>
        <ecNumber evidence="2">1.-.-.-</ecNumber>
    </submittedName>
</protein>
<dbReference type="Proteomes" id="UP001447842">
    <property type="component" value="Chromosome"/>
</dbReference>
<dbReference type="RefSeq" id="WP_345972269.1">
    <property type="nucleotide sequence ID" value="NZ_CP147920.1"/>
</dbReference>
<organism evidence="2 3">
    <name type="scientific">Sulfurimonas diazotrophicus</name>
    <dbReference type="NCBI Taxonomy" id="3131939"/>
    <lineage>
        <taxon>Bacteria</taxon>
        <taxon>Pseudomonadati</taxon>
        <taxon>Campylobacterota</taxon>
        <taxon>Epsilonproteobacteria</taxon>
        <taxon>Campylobacterales</taxon>
        <taxon>Sulfurimonadaceae</taxon>
        <taxon>Sulfurimonas</taxon>
    </lineage>
</organism>
<feature type="domain" description="FAD/NAD(P)-binding" evidence="1">
    <location>
        <begin position="55"/>
        <end position="167"/>
    </location>
</feature>
<proteinExistence type="predicted"/>
<dbReference type="Pfam" id="PF07992">
    <property type="entry name" value="Pyr_redox_2"/>
    <property type="match status" value="1"/>
</dbReference>
<dbReference type="Gene3D" id="3.50.50.60">
    <property type="entry name" value="FAD/NAD(P)-binding domain"/>
    <property type="match status" value="2"/>
</dbReference>
<accession>A0ABZ3H7R1</accession>
<keyword evidence="2" id="KW-0560">Oxidoreductase</keyword>
<keyword evidence="3" id="KW-1185">Reference proteome</keyword>